<evidence type="ECO:0000259" key="2">
    <source>
        <dbReference type="Pfam" id="PF19081"/>
    </source>
</evidence>
<dbReference type="InterPro" id="IPR044023">
    <property type="entry name" value="Ig_7"/>
</dbReference>
<dbReference type="Pfam" id="PF19081">
    <property type="entry name" value="Ig_7"/>
    <property type="match status" value="1"/>
</dbReference>
<reference evidence="3 4" key="1">
    <citation type="submission" date="2014-09" db="EMBL/GenBank/DDBJ databases">
        <title>Sporocytophaga myxococcoides PG-01 genome sequencing.</title>
        <authorList>
            <person name="Liu L."/>
            <person name="Gao P.J."/>
            <person name="Chen G.J."/>
            <person name="Wang L.S."/>
        </authorList>
    </citation>
    <scope>NUCLEOTIDE SEQUENCE [LARGE SCALE GENOMIC DNA]</scope>
    <source>
        <strain evidence="3 4">PG-01</strain>
    </source>
</reference>
<evidence type="ECO:0008006" key="5">
    <source>
        <dbReference type="Google" id="ProtNLM"/>
    </source>
</evidence>
<gene>
    <name evidence="3" type="ORF">MYP_3276</name>
</gene>
<dbReference type="AlphaFoldDB" id="A0A098LHY9"/>
<dbReference type="EMBL" id="BBLT01000006">
    <property type="protein sequence ID" value="GAL86047.1"/>
    <property type="molecule type" value="Genomic_DNA"/>
</dbReference>
<evidence type="ECO:0000259" key="1">
    <source>
        <dbReference type="Pfam" id="PF18962"/>
    </source>
</evidence>
<evidence type="ECO:0000313" key="3">
    <source>
        <dbReference type="EMBL" id="GAL86047.1"/>
    </source>
</evidence>
<sequence length="597" mass="64010">MISMVFLTLVIPLQAKSSSKNSADLSVSLLSGNRNPTICSGSSVKLKADAGPKQTVKWFTVPVGGSPVGTGKVFITPTLTTTTTYYYETYVWGIPIGPRTAITVTVIPASGKIWDKTYGSTRPEGVWTIAPANEGGYIFGGTRFIIKTDEDGNVVWQNPLPASSLILYSIVPYPDGSGYLAGGLTETDSTILDWQIFKLDNAGNVVWTKTFGGTGLDDLLEIIPAKNGGFILAGISESSDGDVSVPNKGFNDFWIIKVDNSGNKIWDKSFGGSGYDILSSIIRTHDGYLLGGRSTSSDGDVTDGNNGSFDFLIIKTDFHGNKIWDKSYGGSSQDQLFALSSTPGHGYLLAGMTSSTDGDITDGNNGDTDALIIKVDAHGNKVWDKTYGSSSSDNFTEIIGTNNGFLLGGYTWGANGDVTDGNNGLSDFWIVKTNFQGNKEFDKTYGSSEADIPWASLGLNSKSILIGGESMGADGDITDGNSGSTDFLVFKLDLRCFDKDDKRESIANENEEEALEATVFPNPFSDYLNIKLPGSDNGSVSIEISDLSGRTVAVFNDINSSSDRESLINTSTFEKGFYICKFFVNDKVVETIKVIKQ</sequence>
<dbReference type="Proteomes" id="UP000030185">
    <property type="component" value="Unassembled WGS sequence"/>
</dbReference>
<dbReference type="InterPro" id="IPR026444">
    <property type="entry name" value="Secre_tail"/>
</dbReference>
<accession>A0A098LHY9</accession>
<dbReference type="eggNOG" id="COG3291">
    <property type="taxonomic scope" value="Bacteria"/>
</dbReference>
<feature type="domain" description="Ig-like" evidence="2">
    <location>
        <begin position="35"/>
        <end position="108"/>
    </location>
</feature>
<dbReference type="STRING" id="153721.MYP_3276"/>
<dbReference type="PANTHER" id="PTHR42754:SF1">
    <property type="entry name" value="LIPOPROTEIN"/>
    <property type="match status" value="1"/>
</dbReference>
<dbReference type="Pfam" id="PF18962">
    <property type="entry name" value="Por_Secre_tail"/>
    <property type="match status" value="1"/>
</dbReference>
<keyword evidence="4" id="KW-1185">Reference proteome</keyword>
<comment type="caution">
    <text evidence="3">The sequence shown here is derived from an EMBL/GenBank/DDBJ whole genome shotgun (WGS) entry which is preliminary data.</text>
</comment>
<name>A0A098LHY9_9BACT</name>
<evidence type="ECO:0000313" key="4">
    <source>
        <dbReference type="Proteomes" id="UP000030185"/>
    </source>
</evidence>
<protein>
    <recommendedName>
        <fullName evidence="5">Secretion system C-terminal sorting domain-containing protein</fullName>
    </recommendedName>
</protein>
<dbReference type="PANTHER" id="PTHR42754">
    <property type="entry name" value="ENDOGLUCANASE"/>
    <property type="match status" value="1"/>
</dbReference>
<feature type="domain" description="Secretion system C-terminal sorting" evidence="1">
    <location>
        <begin position="519"/>
        <end position="587"/>
    </location>
</feature>
<proteinExistence type="predicted"/>
<dbReference type="NCBIfam" id="TIGR04183">
    <property type="entry name" value="Por_Secre_tail"/>
    <property type="match status" value="1"/>
</dbReference>
<organism evidence="3 4">
    <name type="scientific">Sporocytophaga myxococcoides</name>
    <dbReference type="NCBI Taxonomy" id="153721"/>
    <lineage>
        <taxon>Bacteria</taxon>
        <taxon>Pseudomonadati</taxon>
        <taxon>Bacteroidota</taxon>
        <taxon>Cytophagia</taxon>
        <taxon>Cytophagales</taxon>
        <taxon>Cytophagaceae</taxon>
        <taxon>Sporocytophaga</taxon>
    </lineage>
</organism>